<name>A0A0D6L4L6_9BILA</name>
<evidence type="ECO:0000256" key="3">
    <source>
        <dbReference type="ARBA" id="ARBA00022827"/>
    </source>
</evidence>
<evidence type="ECO:0000313" key="6">
    <source>
        <dbReference type="Proteomes" id="UP000054495"/>
    </source>
</evidence>
<sequence length="121" mass="13747">MFCRSIRNLRELNANCLLRFYSARSDVDVIVIALNSGQGPAVLGLRAQIDRKLYKAHMQQEISSTANLDIVEGSVEALSTEDTTYIGVLIDDLTSLGTNEPYRMFTSRAEHRLHLRWVELY</sequence>
<feature type="domain" description="MnmG N-terminal" evidence="4">
    <location>
        <begin position="31"/>
        <end position="93"/>
    </location>
</feature>
<gene>
    <name evidence="5" type="ORF">ANCCEY_14719</name>
</gene>
<keyword evidence="2" id="KW-0285">Flavoprotein</keyword>
<dbReference type="GO" id="GO:0002098">
    <property type="term" value="P:tRNA wobble uridine modification"/>
    <property type="evidence" value="ECO:0007669"/>
    <property type="project" value="TreeGrafter"/>
</dbReference>
<dbReference type="PANTHER" id="PTHR11806">
    <property type="entry name" value="GLUCOSE INHIBITED DIVISION PROTEIN A"/>
    <property type="match status" value="1"/>
</dbReference>
<dbReference type="PANTHER" id="PTHR11806:SF0">
    <property type="entry name" value="PROTEIN MTO1 HOMOLOG, MITOCHONDRIAL"/>
    <property type="match status" value="1"/>
</dbReference>
<dbReference type="Proteomes" id="UP000054495">
    <property type="component" value="Unassembled WGS sequence"/>
</dbReference>
<dbReference type="InterPro" id="IPR036188">
    <property type="entry name" value="FAD/NAD-bd_sf"/>
</dbReference>
<dbReference type="GO" id="GO:0050660">
    <property type="term" value="F:flavin adenine dinucleotide binding"/>
    <property type="evidence" value="ECO:0007669"/>
    <property type="project" value="InterPro"/>
</dbReference>
<dbReference type="EMBL" id="KE126399">
    <property type="protein sequence ID" value="EPB66190.1"/>
    <property type="molecule type" value="Genomic_DNA"/>
</dbReference>
<dbReference type="GO" id="GO:0030488">
    <property type="term" value="P:tRNA methylation"/>
    <property type="evidence" value="ECO:0007669"/>
    <property type="project" value="TreeGrafter"/>
</dbReference>
<dbReference type="GO" id="GO:0005829">
    <property type="term" value="C:cytosol"/>
    <property type="evidence" value="ECO:0007669"/>
    <property type="project" value="TreeGrafter"/>
</dbReference>
<dbReference type="Pfam" id="PF01134">
    <property type="entry name" value="GIDA"/>
    <property type="match status" value="1"/>
</dbReference>
<proteinExistence type="predicted"/>
<accession>A0A0D6L4L6</accession>
<dbReference type="InterPro" id="IPR040131">
    <property type="entry name" value="MnmG_N"/>
</dbReference>
<dbReference type="AlphaFoldDB" id="A0A0D6L4L6"/>
<evidence type="ECO:0000256" key="1">
    <source>
        <dbReference type="ARBA" id="ARBA00001974"/>
    </source>
</evidence>
<keyword evidence="6" id="KW-1185">Reference proteome</keyword>
<protein>
    <recommendedName>
        <fullName evidence="4">MnmG N-terminal domain-containing protein</fullName>
    </recommendedName>
</protein>
<dbReference type="Gene3D" id="3.50.50.60">
    <property type="entry name" value="FAD/NAD(P)-binding domain"/>
    <property type="match status" value="2"/>
</dbReference>
<comment type="cofactor">
    <cofactor evidence="1">
        <name>FAD</name>
        <dbReference type="ChEBI" id="CHEBI:57692"/>
    </cofactor>
</comment>
<evidence type="ECO:0000256" key="2">
    <source>
        <dbReference type="ARBA" id="ARBA00022630"/>
    </source>
</evidence>
<evidence type="ECO:0000259" key="4">
    <source>
        <dbReference type="Pfam" id="PF01134"/>
    </source>
</evidence>
<evidence type="ECO:0000313" key="5">
    <source>
        <dbReference type="EMBL" id="EPB66190.1"/>
    </source>
</evidence>
<dbReference type="InterPro" id="IPR002218">
    <property type="entry name" value="MnmG-rel"/>
</dbReference>
<keyword evidence="3" id="KW-0274">FAD</keyword>
<reference evidence="5 6" key="1">
    <citation type="submission" date="2013-05" db="EMBL/GenBank/DDBJ databases">
        <title>Draft genome of the parasitic nematode Anyclostoma ceylanicum.</title>
        <authorList>
            <person name="Mitreva M."/>
        </authorList>
    </citation>
    <scope>NUCLEOTIDE SEQUENCE [LARGE SCALE GENOMIC DNA]</scope>
</reference>
<organism evidence="5 6">
    <name type="scientific">Ancylostoma ceylanicum</name>
    <dbReference type="NCBI Taxonomy" id="53326"/>
    <lineage>
        <taxon>Eukaryota</taxon>
        <taxon>Metazoa</taxon>
        <taxon>Ecdysozoa</taxon>
        <taxon>Nematoda</taxon>
        <taxon>Chromadorea</taxon>
        <taxon>Rhabditida</taxon>
        <taxon>Rhabditina</taxon>
        <taxon>Rhabditomorpha</taxon>
        <taxon>Strongyloidea</taxon>
        <taxon>Ancylostomatidae</taxon>
        <taxon>Ancylostomatinae</taxon>
        <taxon>Ancylostoma</taxon>
    </lineage>
</organism>